<sequence>MRCGDCQGDFGHLYSATKTGKFLCQKKHKERKTTLRKTNFKRTSALRVTYSTIFFCGTCFFAPFFFTPLNCCLGLIFHCYEQFVFRRVAQDPRKRGCMFVRWCRLFSSPDVSYPSDFYSMDFEGRI</sequence>
<reference evidence="2 3" key="1">
    <citation type="submission" date="2021-06" db="EMBL/GenBank/DDBJ databases">
        <title>Caerostris extrusa draft genome.</title>
        <authorList>
            <person name="Kono N."/>
            <person name="Arakawa K."/>
        </authorList>
    </citation>
    <scope>NUCLEOTIDE SEQUENCE [LARGE SCALE GENOMIC DNA]</scope>
</reference>
<keyword evidence="1" id="KW-0472">Membrane</keyword>
<gene>
    <name evidence="2" type="ORF">CEXT_411831</name>
</gene>
<keyword evidence="1" id="KW-0812">Transmembrane</keyword>
<accession>A0AAV4SPW2</accession>
<proteinExistence type="predicted"/>
<name>A0AAV4SPW2_CAEEX</name>
<organism evidence="2 3">
    <name type="scientific">Caerostris extrusa</name>
    <name type="common">Bark spider</name>
    <name type="synonym">Caerostris bankana</name>
    <dbReference type="NCBI Taxonomy" id="172846"/>
    <lineage>
        <taxon>Eukaryota</taxon>
        <taxon>Metazoa</taxon>
        <taxon>Ecdysozoa</taxon>
        <taxon>Arthropoda</taxon>
        <taxon>Chelicerata</taxon>
        <taxon>Arachnida</taxon>
        <taxon>Araneae</taxon>
        <taxon>Araneomorphae</taxon>
        <taxon>Entelegynae</taxon>
        <taxon>Araneoidea</taxon>
        <taxon>Araneidae</taxon>
        <taxon>Caerostris</taxon>
    </lineage>
</organism>
<dbReference type="Proteomes" id="UP001054945">
    <property type="component" value="Unassembled WGS sequence"/>
</dbReference>
<comment type="caution">
    <text evidence="2">The sequence shown here is derived from an EMBL/GenBank/DDBJ whole genome shotgun (WGS) entry which is preliminary data.</text>
</comment>
<evidence type="ECO:0000256" key="1">
    <source>
        <dbReference type="SAM" id="Phobius"/>
    </source>
</evidence>
<keyword evidence="1" id="KW-1133">Transmembrane helix</keyword>
<feature type="transmembrane region" description="Helical" evidence="1">
    <location>
        <begin position="45"/>
        <end position="66"/>
    </location>
</feature>
<keyword evidence="3" id="KW-1185">Reference proteome</keyword>
<dbReference type="EMBL" id="BPLR01009891">
    <property type="protein sequence ID" value="GIY35311.1"/>
    <property type="molecule type" value="Genomic_DNA"/>
</dbReference>
<dbReference type="AlphaFoldDB" id="A0AAV4SPW2"/>
<evidence type="ECO:0000313" key="2">
    <source>
        <dbReference type="EMBL" id="GIY35311.1"/>
    </source>
</evidence>
<protein>
    <submittedName>
        <fullName evidence="2">Uncharacterized protein</fullName>
    </submittedName>
</protein>
<evidence type="ECO:0000313" key="3">
    <source>
        <dbReference type="Proteomes" id="UP001054945"/>
    </source>
</evidence>